<name>K9VUJ6_9CYAN</name>
<organism evidence="1 2">
    <name type="scientific">Phormidium nigroviride PCC 7112</name>
    <dbReference type="NCBI Taxonomy" id="179408"/>
    <lineage>
        <taxon>Bacteria</taxon>
        <taxon>Bacillati</taxon>
        <taxon>Cyanobacteriota</taxon>
        <taxon>Cyanophyceae</taxon>
        <taxon>Oscillatoriophycideae</taxon>
        <taxon>Oscillatoriales</taxon>
        <taxon>Oscillatoriaceae</taxon>
        <taxon>Phormidium</taxon>
    </lineage>
</organism>
<dbReference type="AlphaFoldDB" id="K9VUJ6"/>
<keyword evidence="1" id="KW-0614">Plasmid</keyword>
<dbReference type="HOGENOM" id="CLU_979496_0_0_3"/>
<accession>K9VUJ6</accession>
<evidence type="ECO:0000313" key="1">
    <source>
        <dbReference type="EMBL" id="AFZ10875.1"/>
    </source>
</evidence>
<protein>
    <submittedName>
        <fullName evidence="1">Uncharacterized protein</fullName>
    </submittedName>
</protein>
<keyword evidence="2" id="KW-1185">Reference proteome</keyword>
<reference evidence="1 2" key="1">
    <citation type="submission" date="2012-05" db="EMBL/GenBank/DDBJ databases">
        <title>Finished plasmid 3 of genome of Oscillatoria sp. PCC 7112.</title>
        <authorList>
            <consortium name="US DOE Joint Genome Institute"/>
            <person name="Gugger M."/>
            <person name="Coursin T."/>
            <person name="Rippka R."/>
            <person name="Tandeau De Marsac N."/>
            <person name="Huntemann M."/>
            <person name="Wei C.-L."/>
            <person name="Han J."/>
            <person name="Detter J.C."/>
            <person name="Han C."/>
            <person name="Tapia R."/>
            <person name="Davenport K."/>
            <person name="Daligault H."/>
            <person name="Erkkila T."/>
            <person name="Gu W."/>
            <person name="Munk A.C.C."/>
            <person name="Teshima H."/>
            <person name="Xu Y."/>
            <person name="Chain P."/>
            <person name="Chen A."/>
            <person name="Krypides N."/>
            <person name="Mavromatis K."/>
            <person name="Markowitz V."/>
            <person name="Szeto E."/>
            <person name="Ivanova N."/>
            <person name="Mikhailova N."/>
            <person name="Ovchinnikova G."/>
            <person name="Pagani I."/>
            <person name="Pati A."/>
            <person name="Goodwin L."/>
            <person name="Peters L."/>
            <person name="Pitluck S."/>
            <person name="Woyke T."/>
            <person name="Kerfeld C."/>
        </authorList>
    </citation>
    <scope>NUCLEOTIDE SEQUENCE [LARGE SCALE GENOMIC DNA]</scope>
    <source>
        <strain evidence="1 2">PCC 7112</strain>
        <plasmid evidence="1 2">pOSC7112.03</plasmid>
    </source>
</reference>
<dbReference type="RefSeq" id="WP_015179839.1">
    <property type="nucleotide sequence ID" value="NC_019731.1"/>
</dbReference>
<dbReference type="KEGG" id="oni:Osc7112_6787"/>
<gene>
    <name evidence="1" type="ORF">Osc7112_6787</name>
</gene>
<sequence>MNRKNSEIGEQIAQLIASLPSDDLRQQAKTTAQIEEWDKARTTQLLLAKCWRAKWLVKDYYPVEEALEKKEISQRKAKLIDQQVNEYKARWELCQVAEKYVKKLHTYLQKLTGYVDHFPKPLVHYWYKFFHQVSLKQYPFQSAYDLFAETLKEDVNGSFSVCLEPYYEVPMKKWKQVAKQYTEILEQSELDGFYPKLRNAEEQKLKRNLVWDKVGFSWIGMVLLVCQSEAKNDSQLRKKLLAYNDSLHEALSLAVTASRELHGWAWHKGDLLDANGAGGVYRKP</sequence>
<dbReference type="Proteomes" id="UP000010478">
    <property type="component" value="Plasmid pOSC7112.03"/>
</dbReference>
<dbReference type="EMBL" id="CP003617">
    <property type="protein sequence ID" value="AFZ10875.1"/>
    <property type="molecule type" value="Genomic_DNA"/>
</dbReference>
<proteinExistence type="predicted"/>
<evidence type="ECO:0000313" key="2">
    <source>
        <dbReference type="Proteomes" id="UP000010478"/>
    </source>
</evidence>
<geneLocation type="plasmid" evidence="1 2">
    <name>pOSC7112.03</name>
</geneLocation>